<proteinExistence type="predicted"/>
<dbReference type="InterPro" id="IPR002589">
    <property type="entry name" value="Macro_dom"/>
</dbReference>
<dbReference type="InterPro" id="IPR052056">
    <property type="entry name" value="Mono-ARTD/PARP"/>
</dbReference>
<dbReference type="EMBL" id="CP111023">
    <property type="protein sequence ID" value="WAR21282.1"/>
    <property type="molecule type" value="Genomic_DNA"/>
</dbReference>
<keyword evidence="5" id="KW-0539">Nucleus</keyword>
<dbReference type="Gene3D" id="3.40.220.10">
    <property type="entry name" value="Leucine Aminopeptidase, subunit E, domain 1"/>
    <property type="match status" value="1"/>
</dbReference>
<feature type="domain" description="Macro" evidence="6">
    <location>
        <begin position="157"/>
        <end position="344"/>
    </location>
</feature>
<dbReference type="Proteomes" id="UP001164746">
    <property type="component" value="Chromosome 12"/>
</dbReference>
<evidence type="ECO:0000256" key="3">
    <source>
        <dbReference type="ARBA" id="ARBA00022679"/>
    </source>
</evidence>
<evidence type="ECO:0000313" key="7">
    <source>
        <dbReference type="EMBL" id="WAR21282.1"/>
    </source>
</evidence>
<organism evidence="7 8">
    <name type="scientific">Mya arenaria</name>
    <name type="common">Soft-shell clam</name>
    <dbReference type="NCBI Taxonomy" id="6604"/>
    <lineage>
        <taxon>Eukaryota</taxon>
        <taxon>Metazoa</taxon>
        <taxon>Spiralia</taxon>
        <taxon>Lophotrochozoa</taxon>
        <taxon>Mollusca</taxon>
        <taxon>Bivalvia</taxon>
        <taxon>Autobranchia</taxon>
        <taxon>Heteroconchia</taxon>
        <taxon>Euheterodonta</taxon>
        <taxon>Imparidentia</taxon>
        <taxon>Neoheterodontei</taxon>
        <taxon>Myida</taxon>
        <taxon>Myoidea</taxon>
        <taxon>Myidae</taxon>
        <taxon>Mya</taxon>
    </lineage>
</organism>
<dbReference type="PANTHER" id="PTHR14453">
    <property type="entry name" value="PARP/ZINC FINGER CCCH TYPE DOMAIN CONTAINING PROTEIN"/>
    <property type="match status" value="1"/>
</dbReference>
<keyword evidence="4" id="KW-0520">NAD</keyword>
<keyword evidence="3" id="KW-0808">Transferase</keyword>
<dbReference type="SUPFAM" id="SSF52949">
    <property type="entry name" value="Macro domain-like"/>
    <property type="match status" value="1"/>
</dbReference>
<evidence type="ECO:0000259" key="6">
    <source>
        <dbReference type="PROSITE" id="PS51154"/>
    </source>
</evidence>
<protein>
    <submittedName>
        <fullName evidence="7">Y1252-like protein</fullName>
    </submittedName>
</protein>
<evidence type="ECO:0000256" key="2">
    <source>
        <dbReference type="ARBA" id="ARBA00022676"/>
    </source>
</evidence>
<evidence type="ECO:0000256" key="4">
    <source>
        <dbReference type="ARBA" id="ARBA00023027"/>
    </source>
</evidence>
<comment type="subcellular location">
    <subcellularLocation>
        <location evidence="1">Nucleus</location>
    </subcellularLocation>
</comment>
<keyword evidence="8" id="KW-1185">Reference proteome</keyword>
<evidence type="ECO:0000256" key="5">
    <source>
        <dbReference type="ARBA" id="ARBA00023242"/>
    </source>
</evidence>
<keyword evidence="2" id="KW-0328">Glycosyltransferase</keyword>
<dbReference type="PROSITE" id="PS51154">
    <property type="entry name" value="MACRO"/>
    <property type="match status" value="1"/>
</dbReference>
<accession>A0ABY7FJR7</accession>
<evidence type="ECO:0000256" key="1">
    <source>
        <dbReference type="ARBA" id="ARBA00004123"/>
    </source>
</evidence>
<dbReference type="PANTHER" id="PTHR14453:SF67">
    <property type="entry name" value="POLY [ADP-RIBOSE] POLYMERASE"/>
    <property type="match status" value="1"/>
</dbReference>
<dbReference type="InterPro" id="IPR043472">
    <property type="entry name" value="Macro_dom-like"/>
</dbReference>
<name>A0ABY7FJR7_MYAAR</name>
<dbReference type="Pfam" id="PF01661">
    <property type="entry name" value="Macro"/>
    <property type="match status" value="1"/>
</dbReference>
<gene>
    <name evidence="7" type="ORF">MAR_015256</name>
</gene>
<sequence length="485" mass="53801">MASGNGKFGCNVSPEERVEYFASFGKIKVQELGLENGLQIDLNKGNKTLTFRGKRCDIKAMDDRLKTYFQLKKIKIALPRNILPTFEGTAMAAVSEQQCCYSINWRPSAEKGPGNRLIASWKSKDGNGVTLIQGRLFDLDVDAVVILANTSMSPRTTIAEEDIEPRMLEVHIRNGTLIADQKADIIVNTTGKSLQLEKGGALSRSIVLAAGVQLQDELSKEYPGGLNEGQIAVTSSGKLSRNGVHEIIHCVLPKFDKEKFDDDIKAMVKTCLAEADKLQGKSIALPPFGTGRHGYPIRETALAMFEAIDEFSEESVGMTLQTIYIPTLEDEHCKAFISAQSKRSSSPDRKKINNGLNWEEKKDNDYTWIGISDEISHIVHAVETVLDACIEKMITDVALFSPVQQLDREDVQFVQTVIRAFERDPAKLRYLRSALILLDLGTNVDDDYDVIEEIQTKQTVCETPKKPLIDAEVCFIVSVPSKAVK</sequence>
<reference evidence="7" key="1">
    <citation type="submission" date="2022-11" db="EMBL/GenBank/DDBJ databases">
        <title>Centuries of genome instability and evolution in soft-shell clam transmissible cancer (bioRxiv).</title>
        <authorList>
            <person name="Hart S.F.M."/>
            <person name="Yonemitsu M.A."/>
            <person name="Giersch R.M."/>
            <person name="Beal B.F."/>
            <person name="Arriagada G."/>
            <person name="Davis B.W."/>
            <person name="Ostrander E.A."/>
            <person name="Goff S.P."/>
            <person name="Metzger M.J."/>
        </authorList>
    </citation>
    <scope>NUCLEOTIDE SEQUENCE</scope>
    <source>
        <strain evidence="7">MELC-2E11</strain>
        <tissue evidence="7">Siphon/mantle</tissue>
    </source>
</reference>
<evidence type="ECO:0000313" key="8">
    <source>
        <dbReference type="Proteomes" id="UP001164746"/>
    </source>
</evidence>
<dbReference type="SMART" id="SM00506">
    <property type="entry name" value="A1pp"/>
    <property type="match status" value="1"/>
</dbReference>